<sequence length="104" mass="11272">MSEGNDAEPSLESLGQEILDLQNRLWAAESEAYVARFIADSVLLHLHQEKVINGHILLGAMQKAAEQMHEGVISHENRKAVLSAVGELQELIRGAALAGPGLKH</sequence>
<organism evidence="1">
    <name type="scientific">Marinobacter nauticus</name>
    <name type="common">Marinobacter hydrocarbonoclasticus</name>
    <name type="synonym">Marinobacter aquaeolei</name>
    <dbReference type="NCBI Taxonomy" id="2743"/>
    <lineage>
        <taxon>Bacteria</taxon>
        <taxon>Pseudomonadati</taxon>
        <taxon>Pseudomonadota</taxon>
        <taxon>Gammaproteobacteria</taxon>
        <taxon>Pseudomonadales</taxon>
        <taxon>Marinobacteraceae</taxon>
        <taxon>Marinobacter</taxon>
    </lineage>
</organism>
<dbReference type="EMBL" id="AP019537">
    <property type="protein sequence ID" value="BBJ05171.1"/>
    <property type="molecule type" value="Genomic_DNA"/>
</dbReference>
<gene>
    <name evidence="1" type="ORF">YBY_30200</name>
</gene>
<accession>A0A455W7T0</accession>
<protein>
    <submittedName>
        <fullName evidence="1">Uncharacterized protein</fullName>
    </submittedName>
</protein>
<proteinExistence type="predicted"/>
<evidence type="ECO:0000313" key="1">
    <source>
        <dbReference type="EMBL" id="BBJ05171.1"/>
    </source>
</evidence>
<name>A0A455W7T0_MARNT</name>
<dbReference type="AlphaFoldDB" id="A0A455W7T0"/>
<reference evidence="1" key="1">
    <citation type="submission" date="2019-03" db="EMBL/GenBank/DDBJ databases">
        <title>Whole genome analysis of nitrate-reducing bacteria Marinobacter hydrocarbonoclasticus YB03.</title>
        <authorList>
            <person name="Azam A.H."/>
            <person name="Yuk S.R."/>
            <person name="Kamarisima K."/>
            <person name="Miyanaga K."/>
            <person name="Tanji Y."/>
        </authorList>
    </citation>
    <scope>NUCLEOTIDE SEQUENCE</scope>
    <source>
        <strain evidence="1">YB03</strain>
    </source>
</reference>